<accession>A0ABT8VX83</accession>
<dbReference type="EMBL" id="JAUMIS010000001">
    <property type="protein sequence ID" value="MDO3720591.1"/>
    <property type="molecule type" value="Genomic_DNA"/>
</dbReference>
<dbReference type="PANTHER" id="PTHR46623:SF6">
    <property type="entry name" value="ALPHA_BETA-HYDROLASES SUPERFAMILY PROTEIN"/>
    <property type="match status" value="1"/>
</dbReference>
<dbReference type="Pfam" id="PF01738">
    <property type="entry name" value="DLH"/>
    <property type="match status" value="1"/>
</dbReference>
<name>A0ABT8VX83_9GAMM</name>
<evidence type="ECO:0000313" key="2">
    <source>
        <dbReference type="EMBL" id="MDO3720591.1"/>
    </source>
</evidence>
<dbReference type="InterPro" id="IPR051049">
    <property type="entry name" value="Dienelactone_hydrolase-like"/>
</dbReference>
<dbReference type="EC" id="3.1.-.-" evidence="2"/>
<keyword evidence="3" id="KW-1185">Reference proteome</keyword>
<dbReference type="InterPro" id="IPR002925">
    <property type="entry name" value="Dienelactn_hydro"/>
</dbReference>
<dbReference type="SUPFAM" id="SSF53474">
    <property type="entry name" value="alpha/beta-Hydrolases"/>
    <property type="match status" value="1"/>
</dbReference>
<proteinExistence type="predicted"/>
<gene>
    <name evidence="2" type="ORF">QVZ43_02585</name>
</gene>
<dbReference type="Gene3D" id="3.40.50.1820">
    <property type="entry name" value="alpha/beta hydrolase"/>
    <property type="match status" value="1"/>
</dbReference>
<comment type="caution">
    <text evidence="2">The sequence shown here is derived from an EMBL/GenBank/DDBJ whole genome shotgun (WGS) entry which is preliminary data.</text>
</comment>
<keyword evidence="2" id="KW-0378">Hydrolase</keyword>
<protein>
    <submittedName>
        <fullName evidence="2">Dienelactone hydrolase family protein</fullName>
        <ecNumber evidence="2">3.1.-.-</ecNumber>
    </submittedName>
</protein>
<evidence type="ECO:0000313" key="3">
    <source>
        <dbReference type="Proteomes" id="UP001168640"/>
    </source>
</evidence>
<dbReference type="PANTHER" id="PTHR46623">
    <property type="entry name" value="CARBOXYMETHYLENEBUTENOLIDASE-RELATED"/>
    <property type="match status" value="1"/>
</dbReference>
<sequence>MDRQVEIPLPSGHRMRAHWFCPKNANPHQAGIIAIHDIFGYTDDIERIGHRLAANGYPVLVPDLYDLPVSKPLCVVKTLKAHEMGKGEAFEQLEACRQWLLNQPEEQVTQVGVMGFCMGGRFAVLYAVQAPVQVVAPFYGEIPKDHEKLQGICPAVGGWGKTDLVYGSHGERLASHLDRLGVPHDIKTYEGVGHSYMNQHPGFVFEKLAAVSPMRARYDEEASEDSWRRVISFFEKVFSGEIQFPSAAKPYTSF</sequence>
<feature type="domain" description="Dienelactone hydrolase" evidence="1">
    <location>
        <begin position="16"/>
        <end position="237"/>
    </location>
</feature>
<dbReference type="RefSeq" id="WP_302908749.1">
    <property type="nucleotide sequence ID" value="NZ_JAUMIS010000001.1"/>
</dbReference>
<dbReference type="Proteomes" id="UP001168640">
    <property type="component" value="Unassembled WGS sequence"/>
</dbReference>
<evidence type="ECO:0000259" key="1">
    <source>
        <dbReference type="Pfam" id="PF01738"/>
    </source>
</evidence>
<reference evidence="2" key="1">
    <citation type="submission" date="2023-07" db="EMBL/GenBank/DDBJ databases">
        <title>Marinobacter sp. chi1 genome sequencing and assembly.</title>
        <authorList>
            <person name="Park S."/>
        </authorList>
    </citation>
    <scope>NUCLEOTIDE SEQUENCE</scope>
    <source>
        <strain evidence="2">Chi1</strain>
    </source>
</reference>
<organism evidence="2 3">
    <name type="scientific">Marinobacter suaedae</name>
    <dbReference type="NCBI Taxonomy" id="3057675"/>
    <lineage>
        <taxon>Bacteria</taxon>
        <taxon>Pseudomonadati</taxon>
        <taxon>Pseudomonadota</taxon>
        <taxon>Gammaproteobacteria</taxon>
        <taxon>Pseudomonadales</taxon>
        <taxon>Marinobacteraceae</taxon>
        <taxon>Marinobacter</taxon>
    </lineage>
</organism>
<dbReference type="InterPro" id="IPR029058">
    <property type="entry name" value="AB_hydrolase_fold"/>
</dbReference>
<dbReference type="GO" id="GO:0016787">
    <property type="term" value="F:hydrolase activity"/>
    <property type="evidence" value="ECO:0007669"/>
    <property type="project" value="UniProtKB-KW"/>
</dbReference>